<evidence type="ECO:0000313" key="3">
    <source>
        <dbReference type="Proteomes" id="UP000694410"/>
    </source>
</evidence>
<proteinExistence type="predicted"/>
<dbReference type="SUPFAM" id="SSF48371">
    <property type="entry name" value="ARM repeat"/>
    <property type="match status" value="1"/>
</dbReference>
<organism evidence="2 3">
    <name type="scientific">Cyanistes caeruleus</name>
    <name type="common">Eurasian blue tit</name>
    <name type="synonym">Parus caeruleus</name>
    <dbReference type="NCBI Taxonomy" id="156563"/>
    <lineage>
        <taxon>Eukaryota</taxon>
        <taxon>Metazoa</taxon>
        <taxon>Chordata</taxon>
        <taxon>Craniata</taxon>
        <taxon>Vertebrata</taxon>
        <taxon>Euteleostomi</taxon>
        <taxon>Archelosauria</taxon>
        <taxon>Archosauria</taxon>
        <taxon>Dinosauria</taxon>
        <taxon>Saurischia</taxon>
        <taxon>Theropoda</taxon>
        <taxon>Coelurosauria</taxon>
        <taxon>Aves</taxon>
        <taxon>Neognathae</taxon>
        <taxon>Neoaves</taxon>
        <taxon>Telluraves</taxon>
        <taxon>Australaves</taxon>
        <taxon>Passeriformes</taxon>
        <taxon>Paridae</taxon>
        <taxon>Cyanistes</taxon>
    </lineage>
</organism>
<dbReference type="Proteomes" id="UP000694410">
    <property type="component" value="Unplaced"/>
</dbReference>
<keyword evidence="3" id="KW-1185">Reference proteome</keyword>
<dbReference type="Pfam" id="PF23227">
    <property type="entry name" value="HEAT_MROH2B_C"/>
    <property type="match status" value="1"/>
</dbReference>
<dbReference type="InterPro" id="IPR016024">
    <property type="entry name" value="ARM-type_fold"/>
</dbReference>
<reference evidence="2" key="1">
    <citation type="submission" date="2025-08" db="UniProtKB">
        <authorList>
            <consortium name="Ensembl"/>
        </authorList>
    </citation>
    <scope>IDENTIFICATION</scope>
</reference>
<name>A0A8C0Z9J6_CYACU</name>
<evidence type="ECO:0000259" key="1">
    <source>
        <dbReference type="Pfam" id="PF23227"/>
    </source>
</evidence>
<gene>
    <name evidence="2" type="primary">LOC111944384</name>
</gene>
<dbReference type="PANTHER" id="PTHR23120:SF42">
    <property type="entry name" value="MAESTRO HEAT-LIKE REPEAT FAMILY MEMBER 3"/>
    <property type="match status" value="1"/>
</dbReference>
<sequence length="448" mass="51115">MTMWKTIMCSSRTVEPVVQILLDVLRTWSEHSKCTSDGDNTGVFALTATVVMWKFLQVPCVPRVVNVYFPRLFVHLLFQVFFSTLDISEDLNAFWKGCQEQHGLAISPSRFAVQTLKSLLCQMRCNEVVLSMERKCGWDTLLCADTHHYAVGLLAREISCVSRRLCSRIARYLLRVLSTQEARWDLPALAFLVEILDYLDLSERGANRLLEIFSRHLSSECRDKRHLVLRALFKLSDDPSMNEKMWSLTERLVELLRDADGEIVRMTIMVLSFVVLDKEMLIPSPIALQLAEVLPPLFDHNNSQVQLVSILLFQTLVIVLVEMEKEALETQMCQSLLPLFFHCHDENQRVAEVRTPGLLLSPRQGARLPPALAPCRLQPPAGLGTRMRVLCPALWGHLRVSAALQASQRALLSMAKFLKRRDLGNPVKKEKLWKFAEVLVRTAWKAQP</sequence>
<dbReference type="Ensembl" id="ENSCCET00000007273.1">
    <property type="protein sequence ID" value="ENSCCEP00000004362.1"/>
    <property type="gene ID" value="ENSCCEG00000004847.1"/>
</dbReference>
<dbReference type="InterPro" id="IPR011989">
    <property type="entry name" value="ARM-like"/>
</dbReference>
<reference evidence="2" key="2">
    <citation type="submission" date="2025-09" db="UniProtKB">
        <authorList>
            <consortium name="Ensembl"/>
        </authorList>
    </citation>
    <scope>IDENTIFICATION</scope>
</reference>
<protein>
    <submittedName>
        <fullName evidence="2">Uncharacterized LOC111944384</fullName>
    </submittedName>
</protein>
<dbReference type="PANTHER" id="PTHR23120">
    <property type="entry name" value="MAESTRO-RELATED HEAT DOMAIN-CONTAINING"/>
    <property type="match status" value="1"/>
</dbReference>
<evidence type="ECO:0000313" key="2">
    <source>
        <dbReference type="Ensembl" id="ENSCCEP00000004362.1"/>
    </source>
</evidence>
<dbReference type="AlphaFoldDB" id="A0A8C0Z9J6"/>
<dbReference type="GO" id="GO:0005737">
    <property type="term" value="C:cytoplasm"/>
    <property type="evidence" value="ECO:0007669"/>
    <property type="project" value="TreeGrafter"/>
</dbReference>
<dbReference type="Gene3D" id="1.25.10.10">
    <property type="entry name" value="Leucine-rich Repeat Variant"/>
    <property type="match status" value="1"/>
</dbReference>
<dbReference type="InterPro" id="IPR045206">
    <property type="entry name" value="Maestro_heat-like_prot"/>
</dbReference>
<accession>A0A8C0Z9J6</accession>
<feature type="domain" description="Maestro/Maestro-like HEAT-repeats" evidence="1">
    <location>
        <begin position="225"/>
        <end position="352"/>
    </location>
</feature>
<dbReference type="InterPro" id="IPR055406">
    <property type="entry name" value="HEAT_Maestro"/>
</dbReference>